<feature type="transmembrane region" description="Helical" evidence="2">
    <location>
        <begin position="386"/>
        <end position="403"/>
    </location>
</feature>
<dbReference type="AlphaFoldDB" id="A0A833WE82"/>
<feature type="compositionally biased region" description="Low complexity" evidence="1">
    <location>
        <begin position="54"/>
        <end position="78"/>
    </location>
</feature>
<reference evidence="3" key="1">
    <citation type="submission" date="2015-10" db="EMBL/GenBank/DDBJ databases">
        <authorList>
            <person name="Martinez-Garcia P.J."/>
            <person name="Crepeau M.W."/>
            <person name="Puiu D."/>
            <person name="Gonzalez-Ibeas D."/>
            <person name="Whalen J."/>
            <person name="Stevens K."/>
            <person name="Paul R."/>
            <person name="Butterfield T."/>
            <person name="Britton M."/>
            <person name="Reagan R."/>
            <person name="Chakraborty S."/>
            <person name="Walawage S.L."/>
            <person name="Vasquez-Gross H.A."/>
            <person name="Cardeno C."/>
            <person name="Famula R."/>
            <person name="Pratt K."/>
            <person name="Kuruganti S."/>
            <person name="Aradhya M.K."/>
            <person name="Leslie C.A."/>
            <person name="Dandekar A.M."/>
            <person name="Salzberg S.L."/>
            <person name="Wegrzyn J.L."/>
            <person name="Langley C.H."/>
            <person name="Neale D.B."/>
        </authorList>
    </citation>
    <scope>NUCLEOTIDE SEQUENCE</scope>
    <source>
        <tissue evidence="3">Leaves</tissue>
    </source>
</reference>
<dbReference type="Gramene" id="Jr15_12940_p1">
    <property type="protein sequence ID" value="cds.Jr15_12940_p1"/>
    <property type="gene ID" value="Jr15_12940"/>
</dbReference>
<feature type="region of interest" description="Disordered" evidence="1">
    <location>
        <begin position="193"/>
        <end position="224"/>
    </location>
</feature>
<protein>
    <submittedName>
        <fullName evidence="3">Uncharacterized protein</fullName>
    </submittedName>
</protein>
<evidence type="ECO:0000313" key="3">
    <source>
        <dbReference type="EMBL" id="KAF5445733.1"/>
    </source>
</evidence>
<keyword evidence="2" id="KW-0472">Membrane</keyword>
<feature type="non-terminal residue" evidence="3">
    <location>
        <position position="1"/>
    </location>
</feature>
<keyword evidence="2" id="KW-0812">Transmembrane</keyword>
<reference evidence="3" key="2">
    <citation type="submission" date="2020-03" db="EMBL/GenBank/DDBJ databases">
        <title>Walnut 2.0.</title>
        <authorList>
            <person name="Marrano A."/>
            <person name="Britton M."/>
            <person name="Zimin A.V."/>
            <person name="Zaini P.A."/>
            <person name="Workman R."/>
            <person name="Puiu D."/>
            <person name="Bianco L."/>
            <person name="Allen B.J."/>
            <person name="Troggio M."/>
            <person name="Leslie C.A."/>
            <person name="Timp W."/>
            <person name="Dendekar A."/>
            <person name="Salzberg S.L."/>
            <person name="Neale D.B."/>
        </authorList>
    </citation>
    <scope>NUCLEOTIDE SEQUENCE</scope>
    <source>
        <tissue evidence="3">Leaves</tissue>
    </source>
</reference>
<dbReference type="EMBL" id="LIHL02000015">
    <property type="protein sequence ID" value="KAF5445733.1"/>
    <property type="molecule type" value="Genomic_DNA"/>
</dbReference>
<evidence type="ECO:0000256" key="1">
    <source>
        <dbReference type="SAM" id="MobiDB-lite"/>
    </source>
</evidence>
<feature type="region of interest" description="Disordered" evidence="1">
    <location>
        <begin position="49"/>
        <end position="178"/>
    </location>
</feature>
<dbReference type="InterPro" id="IPR044976">
    <property type="entry name" value="FIPS5/FIPS3-like"/>
</dbReference>
<organism evidence="3 4">
    <name type="scientific">Juglans regia</name>
    <name type="common">English walnut</name>
    <dbReference type="NCBI Taxonomy" id="51240"/>
    <lineage>
        <taxon>Eukaryota</taxon>
        <taxon>Viridiplantae</taxon>
        <taxon>Streptophyta</taxon>
        <taxon>Embryophyta</taxon>
        <taxon>Tracheophyta</taxon>
        <taxon>Spermatophyta</taxon>
        <taxon>Magnoliopsida</taxon>
        <taxon>eudicotyledons</taxon>
        <taxon>Gunneridae</taxon>
        <taxon>Pentapetalae</taxon>
        <taxon>rosids</taxon>
        <taxon>fabids</taxon>
        <taxon>Fagales</taxon>
        <taxon>Juglandaceae</taxon>
        <taxon>Juglans</taxon>
    </lineage>
</organism>
<dbReference type="PANTHER" id="PTHR36884">
    <property type="entry name" value="FIP1[III]-LIKE PROTEIN"/>
    <property type="match status" value="1"/>
</dbReference>
<sequence>TDTSINIKGRTSLWTHALAPPPASQTSKPFPKLSVSLMEDDDEFGDLYTDVLLPFASTPPSSSSSPAPQPRQASHSPPALHPPIHLNLRSDGNEILYGAPLSNSAAPNLTSDQTLAPRPADPTPILEPPAGTDSAQNLKAGDVREEDLATGSKVLDKGDAGLPERDPPEDLNYGGDTAGDLMEKDINFDIEEGNTGIYDAGSEPIIPGLSGSPAANLEASRGDDVGADNDWDSDSEDDLQIVLNDNNHGPMAMERGGIVGEDDDDDDEDGDPLVIVADGELNQDMEAQEWGDDSVQAAAADGERKETGEVGKVSGVGGAVIAPKIGYSNHGYHPFHSQFKVSCYMLLPEIVKCCVHGIYCIFPLIDGKWSLLWLVIIVSCELLGKFMPWIWICVMAISFVYVVL</sequence>
<comment type="caution">
    <text evidence="3">The sequence shown here is derived from an EMBL/GenBank/DDBJ whole genome shotgun (WGS) entry which is preliminary data.</text>
</comment>
<name>A0A833WE82_JUGRE</name>
<dbReference type="Proteomes" id="UP000619265">
    <property type="component" value="Unassembled WGS sequence"/>
</dbReference>
<keyword evidence="2" id="KW-1133">Transmembrane helix</keyword>
<gene>
    <name evidence="3" type="ORF">F2P56_034762</name>
</gene>
<evidence type="ECO:0000256" key="2">
    <source>
        <dbReference type="SAM" id="Phobius"/>
    </source>
</evidence>
<dbReference type="PANTHER" id="PTHR36884:SF1">
    <property type="entry name" value="FIP1[V]-LIKE PROTEIN"/>
    <property type="match status" value="1"/>
</dbReference>
<evidence type="ECO:0000313" key="4">
    <source>
        <dbReference type="Proteomes" id="UP000619265"/>
    </source>
</evidence>
<accession>A0A833WE82</accession>
<dbReference type="GO" id="GO:0006397">
    <property type="term" value="P:mRNA processing"/>
    <property type="evidence" value="ECO:0007669"/>
    <property type="project" value="InterPro"/>
</dbReference>
<proteinExistence type="predicted"/>
<feature type="compositionally biased region" description="Polar residues" evidence="1">
    <location>
        <begin position="101"/>
        <end position="114"/>
    </location>
</feature>
<feature type="compositionally biased region" description="Basic and acidic residues" evidence="1">
    <location>
        <begin position="154"/>
        <end position="168"/>
    </location>
</feature>